<dbReference type="InterPro" id="IPR000980">
    <property type="entry name" value="SH2"/>
</dbReference>
<evidence type="ECO:0008006" key="9">
    <source>
        <dbReference type="Google" id="ProtNLM"/>
    </source>
</evidence>
<dbReference type="InterPro" id="IPR001452">
    <property type="entry name" value="SH3_domain"/>
</dbReference>
<dbReference type="PROSITE" id="PS50002">
    <property type="entry name" value="SH3"/>
    <property type="match status" value="2"/>
</dbReference>
<dbReference type="Gene3D" id="2.30.30.40">
    <property type="entry name" value="SH3 Domains"/>
    <property type="match status" value="2"/>
</dbReference>
<reference evidence="7 8" key="1">
    <citation type="submission" date="2022-05" db="EMBL/GenBank/DDBJ databases">
        <authorList>
            <consortium name="Genoscope - CEA"/>
            <person name="William W."/>
        </authorList>
    </citation>
    <scope>NUCLEOTIDE SEQUENCE [LARGE SCALE GENOMIC DNA]</scope>
</reference>
<evidence type="ECO:0000256" key="4">
    <source>
        <dbReference type="PROSITE-ProRule" id="PRU00192"/>
    </source>
</evidence>
<dbReference type="PANTHER" id="PTHR46037">
    <property type="entry name" value="PROTEIN ENHANCER OF SEVENLESS 2B"/>
    <property type="match status" value="1"/>
</dbReference>
<keyword evidence="1 4" id="KW-0728">SH3 domain</keyword>
<keyword evidence="2 3" id="KW-0727">SH2 domain</keyword>
<comment type="caution">
    <text evidence="7">The sequence shown here is derived from an EMBL/GenBank/DDBJ whole genome shotgun (WGS) entry which is preliminary data.</text>
</comment>
<dbReference type="InterPro" id="IPR036860">
    <property type="entry name" value="SH2_dom_sf"/>
</dbReference>
<dbReference type="SMART" id="SM00326">
    <property type="entry name" value="SH3"/>
    <property type="match status" value="2"/>
</dbReference>
<proteinExistence type="predicted"/>
<dbReference type="SUPFAM" id="SSF55550">
    <property type="entry name" value="SH2 domain"/>
    <property type="match status" value="1"/>
</dbReference>
<feature type="domain" description="SH3" evidence="6">
    <location>
        <begin position="1"/>
        <end position="58"/>
    </location>
</feature>
<evidence type="ECO:0000313" key="7">
    <source>
        <dbReference type="EMBL" id="CAH3014322.1"/>
    </source>
</evidence>
<sequence length="215" mass="24872">MEATAKHEFNATADDELSFKKGSVVKVIRKGEDKNWFTAEQDGREGLVPANYIELKPHEWFQGSVTRQQAEEKLMKQSHDGAFLVRESESTPGDFSLSVRFGGNVQHFKVLRDGAGKYFLWVVKFNSLNQLVDYHRTSSVSRSQTIYLKDMVEEREEVYVAAYEFTPEEEGELYFKRGDKIQVLDKEDVNWWKGRNLTSNQEGLFPSTYVQKKPL</sequence>
<dbReference type="CDD" id="cd11804">
    <property type="entry name" value="SH3_GRB2_like_N"/>
    <property type="match status" value="1"/>
</dbReference>
<accession>A0ABN8LBI9</accession>
<feature type="domain" description="SH3" evidence="6">
    <location>
        <begin position="154"/>
        <end position="215"/>
    </location>
</feature>
<dbReference type="SUPFAM" id="SSF50044">
    <property type="entry name" value="SH3-domain"/>
    <property type="match status" value="2"/>
</dbReference>
<dbReference type="PRINTS" id="PR00452">
    <property type="entry name" value="SH3DOMAIN"/>
</dbReference>
<keyword evidence="8" id="KW-1185">Reference proteome</keyword>
<dbReference type="PROSITE" id="PS50001">
    <property type="entry name" value="SH2"/>
    <property type="match status" value="1"/>
</dbReference>
<dbReference type="PRINTS" id="PR00401">
    <property type="entry name" value="SH2DOMAIN"/>
</dbReference>
<dbReference type="EMBL" id="CALNXI010000008">
    <property type="protein sequence ID" value="CAH3014322.1"/>
    <property type="molecule type" value="Genomic_DNA"/>
</dbReference>
<feature type="domain" description="SH2" evidence="5">
    <location>
        <begin position="60"/>
        <end position="152"/>
    </location>
</feature>
<evidence type="ECO:0000313" key="8">
    <source>
        <dbReference type="Proteomes" id="UP001159427"/>
    </source>
</evidence>
<dbReference type="SMART" id="SM00252">
    <property type="entry name" value="SH2"/>
    <property type="match status" value="1"/>
</dbReference>
<gene>
    <name evidence="7" type="ORF">PEVE_00041720</name>
</gene>
<dbReference type="Pfam" id="PF00017">
    <property type="entry name" value="SH2"/>
    <property type="match status" value="1"/>
</dbReference>
<evidence type="ECO:0000256" key="2">
    <source>
        <dbReference type="ARBA" id="ARBA00022999"/>
    </source>
</evidence>
<name>A0ABN8LBI9_9CNID</name>
<dbReference type="Gene3D" id="3.30.505.10">
    <property type="entry name" value="SH2 domain"/>
    <property type="match status" value="1"/>
</dbReference>
<dbReference type="InterPro" id="IPR043539">
    <property type="entry name" value="Grb2-like"/>
</dbReference>
<evidence type="ECO:0000256" key="3">
    <source>
        <dbReference type="PROSITE-ProRule" id="PRU00191"/>
    </source>
</evidence>
<evidence type="ECO:0000259" key="6">
    <source>
        <dbReference type="PROSITE" id="PS50002"/>
    </source>
</evidence>
<protein>
    <recommendedName>
        <fullName evidence="9">Growth factor receptor-bound protein 2</fullName>
    </recommendedName>
</protein>
<evidence type="ECO:0000256" key="1">
    <source>
        <dbReference type="ARBA" id="ARBA00022443"/>
    </source>
</evidence>
<dbReference type="InterPro" id="IPR036028">
    <property type="entry name" value="SH3-like_dom_sf"/>
</dbReference>
<evidence type="ECO:0000259" key="5">
    <source>
        <dbReference type="PROSITE" id="PS50001"/>
    </source>
</evidence>
<dbReference type="Pfam" id="PF00018">
    <property type="entry name" value="SH3_1"/>
    <property type="match status" value="2"/>
</dbReference>
<dbReference type="Proteomes" id="UP001159427">
    <property type="component" value="Unassembled WGS sequence"/>
</dbReference>
<organism evidence="7 8">
    <name type="scientific">Porites evermanni</name>
    <dbReference type="NCBI Taxonomy" id="104178"/>
    <lineage>
        <taxon>Eukaryota</taxon>
        <taxon>Metazoa</taxon>
        <taxon>Cnidaria</taxon>
        <taxon>Anthozoa</taxon>
        <taxon>Hexacorallia</taxon>
        <taxon>Scleractinia</taxon>
        <taxon>Fungiina</taxon>
        <taxon>Poritidae</taxon>
        <taxon>Porites</taxon>
    </lineage>
</organism>
<dbReference type="CDD" id="cd09941">
    <property type="entry name" value="SH2_Grb2_like"/>
    <property type="match status" value="1"/>
</dbReference>